<dbReference type="InterPro" id="IPR023210">
    <property type="entry name" value="NADP_OxRdtase_dom"/>
</dbReference>
<sequence>MTSSQLPVHRLGRTDMEITRLGFGLWAVSGSGWRFSWGATDDAESVAAIRHALEAGVNWIDTAAVYGLGHSEELVGKAVADLPETDRPYLFTKVGLVWDPDNPSAAPRRIMKPASVRRELEDSLRRLGVDHIDLYQVHYPDTGESLEYAGGGFGAMSPNATPLEEYWQVMADLKAEGKVRAIGLSNHTPDLLEAAEQIAHVDVIQPPFSAINRSAAAEIAWAHAHETGVIVYSPLQSGLLTGAFSAERVAGLPAEDWRTAHHDFTTGLTANLRLAEALRPIAERHGRTVAEVAIAWVLAWPGITGAIVGARAAAQVDGWIGAGSLELTPADLEEITTAITVSGAGSGPARHV</sequence>
<reference evidence="3 4" key="1">
    <citation type="submission" date="2024-09" db="EMBL/GenBank/DDBJ databases">
        <authorList>
            <person name="Sun Q."/>
            <person name="Mori K."/>
        </authorList>
    </citation>
    <scope>NUCLEOTIDE SEQUENCE [LARGE SCALE GENOMIC DNA]</scope>
    <source>
        <strain evidence="3 4">JCM 3143</strain>
    </source>
</reference>
<dbReference type="Gene3D" id="3.20.20.100">
    <property type="entry name" value="NADP-dependent oxidoreductase domain"/>
    <property type="match status" value="1"/>
</dbReference>
<name>A0ABV5SBV3_9ACTN</name>
<evidence type="ECO:0000256" key="1">
    <source>
        <dbReference type="ARBA" id="ARBA00023002"/>
    </source>
</evidence>
<comment type="caution">
    <text evidence="3">The sequence shown here is derived from an EMBL/GenBank/DDBJ whole genome shotgun (WGS) entry which is preliminary data.</text>
</comment>
<dbReference type="EMBL" id="JBHMBW010000054">
    <property type="protein sequence ID" value="MFB9629160.1"/>
    <property type="molecule type" value="Genomic_DNA"/>
</dbReference>
<protein>
    <submittedName>
        <fullName evidence="3">Aldo/keto reductase</fullName>
    </submittedName>
</protein>
<dbReference type="PANTHER" id="PTHR43364">
    <property type="entry name" value="NADH-SPECIFIC METHYLGLYOXAL REDUCTASE-RELATED"/>
    <property type="match status" value="1"/>
</dbReference>
<evidence type="ECO:0000313" key="3">
    <source>
        <dbReference type="EMBL" id="MFB9629160.1"/>
    </source>
</evidence>
<dbReference type="RefSeq" id="WP_344985940.1">
    <property type="nucleotide sequence ID" value="NZ_BAAAXV010000001.1"/>
</dbReference>
<evidence type="ECO:0000313" key="4">
    <source>
        <dbReference type="Proteomes" id="UP001589532"/>
    </source>
</evidence>
<feature type="domain" description="NADP-dependent oxidoreductase" evidence="2">
    <location>
        <begin position="20"/>
        <end position="337"/>
    </location>
</feature>
<gene>
    <name evidence="3" type="ORF">ACFFSA_39310</name>
</gene>
<dbReference type="Pfam" id="PF00248">
    <property type="entry name" value="Aldo_ket_red"/>
    <property type="match status" value="1"/>
</dbReference>
<dbReference type="InterPro" id="IPR036812">
    <property type="entry name" value="NAD(P)_OxRdtase_dom_sf"/>
</dbReference>
<proteinExistence type="predicted"/>
<organism evidence="3 4">
    <name type="scientific">Nonomuraea helvata</name>
    <dbReference type="NCBI Taxonomy" id="37484"/>
    <lineage>
        <taxon>Bacteria</taxon>
        <taxon>Bacillati</taxon>
        <taxon>Actinomycetota</taxon>
        <taxon>Actinomycetes</taxon>
        <taxon>Streptosporangiales</taxon>
        <taxon>Streptosporangiaceae</taxon>
        <taxon>Nonomuraea</taxon>
    </lineage>
</organism>
<keyword evidence="1" id="KW-0560">Oxidoreductase</keyword>
<dbReference type="Proteomes" id="UP001589532">
    <property type="component" value="Unassembled WGS sequence"/>
</dbReference>
<dbReference type="InterPro" id="IPR050523">
    <property type="entry name" value="AKR_Detox_Biosynth"/>
</dbReference>
<keyword evidence="4" id="KW-1185">Reference proteome</keyword>
<dbReference type="CDD" id="cd19102">
    <property type="entry name" value="AKR_unchar"/>
    <property type="match status" value="1"/>
</dbReference>
<dbReference type="SUPFAM" id="SSF51430">
    <property type="entry name" value="NAD(P)-linked oxidoreductase"/>
    <property type="match status" value="1"/>
</dbReference>
<accession>A0ABV5SBV3</accession>
<dbReference type="PANTHER" id="PTHR43364:SF4">
    <property type="entry name" value="NAD(P)-LINKED OXIDOREDUCTASE SUPERFAMILY PROTEIN"/>
    <property type="match status" value="1"/>
</dbReference>
<evidence type="ECO:0000259" key="2">
    <source>
        <dbReference type="Pfam" id="PF00248"/>
    </source>
</evidence>